<dbReference type="InParanoid" id="K0KMA7"/>
<evidence type="ECO:0000313" key="2">
    <source>
        <dbReference type="Proteomes" id="UP000009328"/>
    </source>
</evidence>
<dbReference type="HOGENOM" id="CLU_1355597_0_0_1"/>
<comment type="caution">
    <text evidence="1">The sequence shown here is derived from an EMBL/GenBank/DDBJ whole genome shotgun (WGS) entry which is preliminary data.</text>
</comment>
<dbReference type="EMBL" id="CAIF01000076">
    <property type="protein sequence ID" value="CCH43322.1"/>
    <property type="molecule type" value="Genomic_DNA"/>
</dbReference>
<evidence type="ECO:0000313" key="1">
    <source>
        <dbReference type="EMBL" id="CCH43322.1"/>
    </source>
</evidence>
<gene>
    <name evidence="1" type="ORF">BN7_2870</name>
</gene>
<organism evidence="1 2">
    <name type="scientific">Wickerhamomyces ciferrii (strain ATCC 14091 / BCRC 22168 / CBS 111 / JCM 3599 / NBRC 0793 / NRRL Y-1031 F-60-10)</name>
    <name type="common">Yeast</name>
    <name type="synonym">Pichia ciferrii</name>
    <dbReference type="NCBI Taxonomy" id="1206466"/>
    <lineage>
        <taxon>Eukaryota</taxon>
        <taxon>Fungi</taxon>
        <taxon>Dikarya</taxon>
        <taxon>Ascomycota</taxon>
        <taxon>Saccharomycotina</taxon>
        <taxon>Saccharomycetes</taxon>
        <taxon>Phaffomycetales</taxon>
        <taxon>Wickerhamomycetaceae</taxon>
        <taxon>Wickerhamomyces</taxon>
    </lineage>
</organism>
<reference evidence="1 2" key="1">
    <citation type="journal article" date="2012" name="Eukaryot. Cell">
        <title>Draft genome sequence of Wickerhamomyces ciferrii NRRL Y-1031 F-60-10.</title>
        <authorList>
            <person name="Schneider J."/>
            <person name="Andrea H."/>
            <person name="Blom J."/>
            <person name="Jaenicke S."/>
            <person name="Ruckert C."/>
            <person name="Schorsch C."/>
            <person name="Szczepanowski R."/>
            <person name="Farwick M."/>
            <person name="Goesmann A."/>
            <person name="Puhler A."/>
            <person name="Schaffer S."/>
            <person name="Tauch A."/>
            <person name="Kohler T."/>
            <person name="Brinkrolf K."/>
        </authorList>
    </citation>
    <scope>NUCLEOTIDE SEQUENCE [LARGE SCALE GENOMIC DNA]</scope>
    <source>
        <strain evidence="2">ATCC 14091 / BCRC 22168 / CBS 111 / JCM 3599 / NBRC 0793 / NRRL Y-1031 F-60-10</strain>
    </source>
</reference>
<keyword evidence="2" id="KW-1185">Reference proteome</keyword>
<protein>
    <submittedName>
        <fullName evidence="1">Uncharacterized protein</fullName>
    </submittedName>
</protein>
<proteinExistence type="predicted"/>
<dbReference type="AlphaFoldDB" id="K0KMA7"/>
<name>K0KMA7_WICCF</name>
<accession>K0KMA7</accession>
<sequence length="202" mass="24024">MGNKDIERASLKERSPLEENKHVRAEGFGENQIYKTVTKIFDKKVPQDKGEWSNKDRFRSLFSTFYEVHGDSWMFGETKAIYKQAIEFETVNMRDKFLIRYVTSQRISKDKFGSREAVELYLRFTEWYIRRATGKLKLNHLSNVHQGTFGECIKLAKRHNEKVRHYKEIYSKELRVFRRAAGQEVPSKLFDQMMEFAIYLSA</sequence>
<dbReference type="Proteomes" id="UP000009328">
    <property type="component" value="Unassembled WGS sequence"/>
</dbReference>